<evidence type="ECO:0000313" key="1">
    <source>
        <dbReference type="EMBL" id="KAK7083671.1"/>
    </source>
</evidence>
<dbReference type="AlphaFoldDB" id="A0AAN8XGE3"/>
<dbReference type="EMBL" id="JAXCGZ010002681">
    <property type="protein sequence ID" value="KAK7083671.1"/>
    <property type="molecule type" value="Genomic_DNA"/>
</dbReference>
<feature type="non-terminal residue" evidence="1">
    <location>
        <position position="52"/>
    </location>
</feature>
<sequence length="52" mass="6036">MERGEVEGWGRGGYRGVVHGKGAGWGRDRGVKGLEMWRDWALGWRWVGHFMY</sequence>
<protein>
    <submittedName>
        <fullName evidence="1">Uncharacterized protein</fullName>
    </submittedName>
</protein>
<evidence type="ECO:0000313" key="2">
    <source>
        <dbReference type="Proteomes" id="UP001381693"/>
    </source>
</evidence>
<gene>
    <name evidence="1" type="ORF">SK128_020282</name>
</gene>
<keyword evidence="2" id="KW-1185">Reference proteome</keyword>
<accession>A0AAN8XGE3</accession>
<dbReference type="Proteomes" id="UP001381693">
    <property type="component" value="Unassembled WGS sequence"/>
</dbReference>
<comment type="caution">
    <text evidence="1">The sequence shown here is derived from an EMBL/GenBank/DDBJ whole genome shotgun (WGS) entry which is preliminary data.</text>
</comment>
<reference evidence="1 2" key="1">
    <citation type="submission" date="2023-11" db="EMBL/GenBank/DDBJ databases">
        <title>Halocaridina rubra genome assembly.</title>
        <authorList>
            <person name="Smith C."/>
        </authorList>
    </citation>
    <scope>NUCLEOTIDE SEQUENCE [LARGE SCALE GENOMIC DNA]</scope>
    <source>
        <strain evidence="1">EP-1</strain>
        <tissue evidence="1">Whole</tissue>
    </source>
</reference>
<proteinExistence type="predicted"/>
<organism evidence="1 2">
    <name type="scientific">Halocaridina rubra</name>
    <name type="common">Hawaiian red shrimp</name>
    <dbReference type="NCBI Taxonomy" id="373956"/>
    <lineage>
        <taxon>Eukaryota</taxon>
        <taxon>Metazoa</taxon>
        <taxon>Ecdysozoa</taxon>
        <taxon>Arthropoda</taxon>
        <taxon>Crustacea</taxon>
        <taxon>Multicrustacea</taxon>
        <taxon>Malacostraca</taxon>
        <taxon>Eumalacostraca</taxon>
        <taxon>Eucarida</taxon>
        <taxon>Decapoda</taxon>
        <taxon>Pleocyemata</taxon>
        <taxon>Caridea</taxon>
        <taxon>Atyoidea</taxon>
        <taxon>Atyidae</taxon>
        <taxon>Halocaridina</taxon>
    </lineage>
</organism>
<name>A0AAN8XGE3_HALRR</name>